<dbReference type="SUPFAM" id="SSF53955">
    <property type="entry name" value="Lysozyme-like"/>
    <property type="match status" value="1"/>
</dbReference>
<keyword evidence="4" id="KW-1185">Reference proteome</keyword>
<dbReference type="InterPro" id="IPR023346">
    <property type="entry name" value="Lysozyme-like_dom_sf"/>
</dbReference>
<organism evidence="3 4">
    <name type="scientific">Ideonella oryzae</name>
    <dbReference type="NCBI Taxonomy" id="2937441"/>
    <lineage>
        <taxon>Bacteria</taxon>
        <taxon>Pseudomonadati</taxon>
        <taxon>Pseudomonadota</taxon>
        <taxon>Betaproteobacteria</taxon>
        <taxon>Burkholderiales</taxon>
        <taxon>Sphaerotilaceae</taxon>
        <taxon>Ideonella</taxon>
    </lineage>
</organism>
<evidence type="ECO:0000259" key="1">
    <source>
        <dbReference type="Pfam" id="PF00182"/>
    </source>
</evidence>
<dbReference type="PANTHER" id="PTHR34408:SF1">
    <property type="entry name" value="GLYCOSYL HYDROLASE FAMILY 19 DOMAIN-CONTAINING PROTEIN HI_1415"/>
    <property type="match status" value="1"/>
</dbReference>
<evidence type="ECO:0000313" key="4">
    <source>
        <dbReference type="Proteomes" id="UP001204851"/>
    </source>
</evidence>
<protein>
    <submittedName>
        <fullName evidence="3">Peptidoglycan-binding protein</fullName>
    </submittedName>
</protein>
<feature type="domain" description="Glycoside hydrolase family 19 catalytic" evidence="1">
    <location>
        <begin position="25"/>
        <end position="143"/>
    </location>
</feature>
<accession>A0ABT1BG21</accession>
<comment type="caution">
    <text evidence="3">The sequence shown here is derived from an EMBL/GenBank/DDBJ whole genome shotgun (WGS) entry which is preliminary data.</text>
</comment>
<dbReference type="InterPro" id="IPR052354">
    <property type="entry name" value="Cell_Wall_Dynamics_Protein"/>
</dbReference>
<dbReference type="Gene3D" id="1.10.101.10">
    <property type="entry name" value="PGBD-like superfamily/PGBD"/>
    <property type="match status" value="1"/>
</dbReference>
<feature type="domain" description="Peptidoglycan binding-like" evidence="2">
    <location>
        <begin position="207"/>
        <end position="262"/>
    </location>
</feature>
<sequence>MIPVDAVTMREIAPRFSGELAEHQDAIINAVGPVLASTLAAYEIDTRLRIAHFLAQTCHESASFRTTEEFASGQAYEGRKDLGNTHAGDGVRYKGRGLLQLTGRANYREMGQRLSVPLEDQPELAAEPVLSLKIACEFWRRKAINPLCDADDVVGVTLKVNGGRNGLAERSQLTAKAKAAIARIQGLVMTGEAPPTANRPVLRRGSQGEAVGDLQRKLQQRGFSLAIDEDFGAATEAVVMVFQRQQGLEADGIVGRDTWNALDANKR</sequence>
<dbReference type="InterPro" id="IPR036365">
    <property type="entry name" value="PGBD-like_sf"/>
</dbReference>
<proteinExistence type="predicted"/>
<dbReference type="Pfam" id="PF01471">
    <property type="entry name" value="PG_binding_1"/>
    <property type="match status" value="1"/>
</dbReference>
<dbReference type="InterPro" id="IPR002477">
    <property type="entry name" value="Peptidoglycan-bd-like"/>
</dbReference>
<dbReference type="InterPro" id="IPR000726">
    <property type="entry name" value="Glyco_hydro_19_cat"/>
</dbReference>
<dbReference type="RefSeq" id="WP_252767636.1">
    <property type="nucleotide sequence ID" value="NZ_JAMXMC010000001.1"/>
</dbReference>
<dbReference type="Pfam" id="PF00182">
    <property type="entry name" value="Glyco_hydro_19"/>
    <property type="match status" value="1"/>
</dbReference>
<dbReference type="Gene3D" id="1.10.530.10">
    <property type="match status" value="1"/>
</dbReference>
<evidence type="ECO:0000313" key="3">
    <source>
        <dbReference type="EMBL" id="MCO5975182.1"/>
    </source>
</evidence>
<evidence type="ECO:0000259" key="2">
    <source>
        <dbReference type="Pfam" id="PF01471"/>
    </source>
</evidence>
<dbReference type="SUPFAM" id="SSF47090">
    <property type="entry name" value="PGBD-like"/>
    <property type="match status" value="1"/>
</dbReference>
<dbReference type="EMBL" id="JAMXMC010000001">
    <property type="protein sequence ID" value="MCO5975182.1"/>
    <property type="molecule type" value="Genomic_DNA"/>
</dbReference>
<name>A0ABT1BG21_9BURK</name>
<reference evidence="3 4" key="1">
    <citation type="submission" date="2022-06" db="EMBL/GenBank/DDBJ databases">
        <title>Ideonella sp. NS12-5 Genome sequencing and assembly.</title>
        <authorList>
            <person name="Jung Y."/>
        </authorList>
    </citation>
    <scope>NUCLEOTIDE SEQUENCE [LARGE SCALE GENOMIC DNA]</scope>
    <source>
        <strain evidence="3 4">NS12-5</strain>
    </source>
</reference>
<dbReference type="PANTHER" id="PTHR34408">
    <property type="entry name" value="FAMILY PROTEIN, PUTATIVE-RELATED"/>
    <property type="match status" value="1"/>
</dbReference>
<dbReference type="Proteomes" id="UP001204851">
    <property type="component" value="Unassembled WGS sequence"/>
</dbReference>
<dbReference type="InterPro" id="IPR036366">
    <property type="entry name" value="PGBDSf"/>
</dbReference>
<gene>
    <name evidence="3" type="ORF">M0L44_00405</name>
</gene>